<dbReference type="InterPro" id="IPR001202">
    <property type="entry name" value="WW_dom"/>
</dbReference>
<evidence type="ECO:0000256" key="1">
    <source>
        <dbReference type="ARBA" id="ARBA00004141"/>
    </source>
</evidence>
<dbReference type="Proteomes" id="UP001178507">
    <property type="component" value="Unassembled WGS sequence"/>
</dbReference>
<dbReference type="PANTHER" id="PTHR12822">
    <property type="entry name" value="PROTEIN YIPF"/>
    <property type="match status" value="1"/>
</dbReference>
<evidence type="ECO:0000256" key="4">
    <source>
        <dbReference type="ARBA" id="ARBA00022989"/>
    </source>
</evidence>
<dbReference type="Gene3D" id="2.20.70.10">
    <property type="match status" value="1"/>
</dbReference>
<keyword evidence="6" id="KW-0040">ANK repeat</keyword>
<dbReference type="EMBL" id="CAUJNA010003472">
    <property type="protein sequence ID" value="CAJ1402904.1"/>
    <property type="molecule type" value="Genomic_DNA"/>
</dbReference>
<dbReference type="InterPro" id="IPR039765">
    <property type="entry name" value="Yip5/YIPF1/YIPF2"/>
</dbReference>
<feature type="domain" description="WW" evidence="9">
    <location>
        <begin position="256"/>
        <end position="289"/>
    </location>
</feature>
<name>A0AA36NE53_9DINO</name>
<evidence type="ECO:0000256" key="2">
    <source>
        <dbReference type="ARBA" id="ARBA00010596"/>
    </source>
</evidence>
<dbReference type="PANTHER" id="PTHR12822:SF2">
    <property type="entry name" value="PROTEIN YIPF"/>
    <property type="match status" value="1"/>
</dbReference>
<feature type="transmembrane region" description="Helical" evidence="8">
    <location>
        <begin position="440"/>
        <end position="460"/>
    </location>
</feature>
<dbReference type="AlphaFoldDB" id="A0AA36NE53"/>
<keyword evidence="5 8" id="KW-0472">Membrane</keyword>
<evidence type="ECO:0000256" key="3">
    <source>
        <dbReference type="ARBA" id="ARBA00022692"/>
    </source>
</evidence>
<evidence type="ECO:0000259" key="9">
    <source>
        <dbReference type="PROSITE" id="PS50020"/>
    </source>
</evidence>
<evidence type="ECO:0000313" key="11">
    <source>
        <dbReference type="Proteomes" id="UP001178507"/>
    </source>
</evidence>
<keyword evidence="11" id="KW-1185">Reference proteome</keyword>
<dbReference type="InterPro" id="IPR002110">
    <property type="entry name" value="Ankyrin_rpt"/>
</dbReference>
<keyword evidence="4 8" id="KW-1133">Transmembrane helix</keyword>
<dbReference type="PROSITE" id="PS01159">
    <property type="entry name" value="WW_DOMAIN_1"/>
    <property type="match status" value="1"/>
</dbReference>
<protein>
    <recommendedName>
        <fullName evidence="9">WW domain-containing protein</fullName>
    </recommendedName>
</protein>
<dbReference type="PROSITE" id="PS50020">
    <property type="entry name" value="WW_DOMAIN_2"/>
    <property type="match status" value="1"/>
</dbReference>
<dbReference type="Pfam" id="PF00023">
    <property type="entry name" value="Ank"/>
    <property type="match status" value="1"/>
</dbReference>
<feature type="repeat" description="ANK" evidence="6">
    <location>
        <begin position="169"/>
        <end position="201"/>
    </location>
</feature>
<feature type="region of interest" description="Disordered" evidence="7">
    <location>
        <begin position="196"/>
        <end position="218"/>
    </location>
</feature>
<feature type="transmembrane region" description="Helical" evidence="8">
    <location>
        <begin position="539"/>
        <end position="558"/>
    </location>
</feature>
<organism evidence="10 11">
    <name type="scientific">Effrenium voratum</name>
    <dbReference type="NCBI Taxonomy" id="2562239"/>
    <lineage>
        <taxon>Eukaryota</taxon>
        <taxon>Sar</taxon>
        <taxon>Alveolata</taxon>
        <taxon>Dinophyceae</taxon>
        <taxon>Suessiales</taxon>
        <taxon>Symbiodiniaceae</taxon>
        <taxon>Effrenium</taxon>
    </lineage>
</organism>
<dbReference type="GO" id="GO:0016192">
    <property type="term" value="P:vesicle-mediated transport"/>
    <property type="evidence" value="ECO:0007669"/>
    <property type="project" value="InterPro"/>
</dbReference>
<evidence type="ECO:0000313" key="10">
    <source>
        <dbReference type="EMBL" id="CAJ1402904.1"/>
    </source>
</evidence>
<dbReference type="PROSITE" id="PS50088">
    <property type="entry name" value="ANK_REPEAT"/>
    <property type="match status" value="1"/>
</dbReference>
<comment type="similarity">
    <text evidence="2">Belongs to the YIP1 family.</text>
</comment>
<dbReference type="PROSITE" id="PS50297">
    <property type="entry name" value="ANK_REP_REGION"/>
    <property type="match status" value="1"/>
</dbReference>
<dbReference type="InterPro" id="IPR036770">
    <property type="entry name" value="Ankyrin_rpt-contain_sf"/>
</dbReference>
<dbReference type="Pfam" id="PF04893">
    <property type="entry name" value="Yip1"/>
    <property type="match status" value="1"/>
</dbReference>
<dbReference type="InterPro" id="IPR006977">
    <property type="entry name" value="Yip1_dom"/>
</dbReference>
<dbReference type="SUPFAM" id="SSF48403">
    <property type="entry name" value="Ankyrin repeat"/>
    <property type="match status" value="1"/>
</dbReference>
<accession>A0AA36NE53</accession>
<evidence type="ECO:0000256" key="7">
    <source>
        <dbReference type="SAM" id="MobiDB-lite"/>
    </source>
</evidence>
<reference evidence="10" key="1">
    <citation type="submission" date="2023-08" db="EMBL/GenBank/DDBJ databases">
        <authorList>
            <person name="Chen Y."/>
            <person name="Shah S."/>
            <person name="Dougan E. K."/>
            <person name="Thang M."/>
            <person name="Chan C."/>
        </authorList>
    </citation>
    <scope>NUCLEOTIDE SEQUENCE</scope>
</reference>
<dbReference type="GO" id="GO:0031267">
    <property type="term" value="F:small GTPase binding"/>
    <property type="evidence" value="ECO:0007669"/>
    <property type="project" value="InterPro"/>
</dbReference>
<feature type="compositionally biased region" description="Basic and acidic residues" evidence="7">
    <location>
        <begin position="84"/>
        <end position="132"/>
    </location>
</feature>
<feature type="transmembrane region" description="Helical" evidence="8">
    <location>
        <begin position="472"/>
        <end position="493"/>
    </location>
</feature>
<dbReference type="GO" id="GO:0005794">
    <property type="term" value="C:Golgi apparatus"/>
    <property type="evidence" value="ECO:0007669"/>
    <property type="project" value="InterPro"/>
</dbReference>
<feature type="transmembrane region" description="Helical" evidence="8">
    <location>
        <begin position="570"/>
        <end position="590"/>
    </location>
</feature>
<dbReference type="CDD" id="cd00201">
    <property type="entry name" value="WW"/>
    <property type="match status" value="1"/>
</dbReference>
<dbReference type="GO" id="GO:0016020">
    <property type="term" value="C:membrane"/>
    <property type="evidence" value="ECO:0007669"/>
    <property type="project" value="UniProtKB-SubCell"/>
</dbReference>
<dbReference type="SMART" id="SM00456">
    <property type="entry name" value="WW"/>
    <property type="match status" value="1"/>
</dbReference>
<proteinExistence type="inferred from homology"/>
<keyword evidence="3 8" id="KW-0812">Transmembrane</keyword>
<evidence type="ECO:0000256" key="6">
    <source>
        <dbReference type="PROSITE-ProRule" id="PRU00023"/>
    </source>
</evidence>
<dbReference type="Pfam" id="PF00397">
    <property type="entry name" value="WW"/>
    <property type="match status" value="1"/>
</dbReference>
<feature type="transmembrane region" description="Helical" evidence="8">
    <location>
        <begin position="513"/>
        <end position="532"/>
    </location>
</feature>
<dbReference type="SUPFAM" id="SSF51045">
    <property type="entry name" value="WW domain"/>
    <property type="match status" value="1"/>
</dbReference>
<evidence type="ECO:0000256" key="8">
    <source>
        <dbReference type="SAM" id="Phobius"/>
    </source>
</evidence>
<sequence>MQAWRARMQKFMPQLQKETDMKKNDAMAIVNENSKLQISDLPAEYHKAIAKLKQYEEEADQLVELWRQRKERKSSASANGELLRAAEARAEEARAEEERQRLEKEEQQERARLEELQRQQEEEERLHKEAKVQERKARVEEFLQANGFTEVAAPKRVQEKMLGVPLMSKTIYAIHVAAELGDADMVEMLMKEGADPMQKTSAGKTPKDLAKKRSKGGSHDAVIQALGQKTAKIGGAYLEADWASIHPAETAETGRMALPPNWTKYSTDDGKEYYYNSATNVTQWEKPEWSLGPESASFHSQSSEVYRPSVSDLDLQDRAAPTGGGMVPLGGHEARGGKLATTEADTVSLNVPSGAMDSVQGPAAGGSLRGFGGMIASAAGAEEGQDVQGWAGAMLSYAQQMFDVSSQDVLKRIKLALVPFQGQEDAANDFRTRPDFYGPFWVASTAILFLAATGNFARLLEMEDEQDFKSDYKLVSVAATLIYGLLVAVPLAVRLGLYCSGQSVDSINFKQVICVYGYSSTPLIPMSVICLVPLGFLRWLAVLGGLGTSLAFIYGTLWTDLAVEAPSLKWKVLGLFCAAHVITFLTYRVYFFNSIS</sequence>
<evidence type="ECO:0000256" key="5">
    <source>
        <dbReference type="ARBA" id="ARBA00023136"/>
    </source>
</evidence>
<comment type="caution">
    <text evidence="10">The sequence shown here is derived from an EMBL/GenBank/DDBJ whole genome shotgun (WGS) entry which is preliminary data.</text>
</comment>
<dbReference type="InterPro" id="IPR036020">
    <property type="entry name" value="WW_dom_sf"/>
</dbReference>
<comment type="subcellular location">
    <subcellularLocation>
        <location evidence="1">Membrane</location>
        <topology evidence="1">Multi-pass membrane protein</topology>
    </subcellularLocation>
</comment>
<feature type="region of interest" description="Disordered" evidence="7">
    <location>
        <begin position="69"/>
        <end position="132"/>
    </location>
</feature>
<dbReference type="Gene3D" id="1.25.40.20">
    <property type="entry name" value="Ankyrin repeat-containing domain"/>
    <property type="match status" value="1"/>
</dbReference>
<gene>
    <name evidence="10" type="ORF">EVOR1521_LOCUS25685</name>
</gene>